<dbReference type="EMBL" id="NRRL01000092">
    <property type="protein sequence ID" value="MBK1670385.1"/>
    <property type="molecule type" value="Genomic_DNA"/>
</dbReference>
<name>A0ABS1DLX0_9PROT</name>
<gene>
    <name evidence="2" type="ORF">CKO28_20380</name>
</gene>
<accession>A0ABS1DLX0</accession>
<sequence length="63" mass="7164">MTDDRTEQSPAPAPHEDSANQDATEAVYRMIDLIARRTAEKHADGEFTDAPKLSRRTHSRKNR</sequence>
<feature type="region of interest" description="Disordered" evidence="1">
    <location>
        <begin position="1"/>
        <end position="25"/>
    </location>
</feature>
<evidence type="ECO:0000256" key="1">
    <source>
        <dbReference type="SAM" id="MobiDB-lite"/>
    </source>
</evidence>
<organism evidence="2 3">
    <name type="scientific">Rhodovibrio sodomensis</name>
    <dbReference type="NCBI Taxonomy" id="1088"/>
    <lineage>
        <taxon>Bacteria</taxon>
        <taxon>Pseudomonadati</taxon>
        <taxon>Pseudomonadota</taxon>
        <taxon>Alphaproteobacteria</taxon>
        <taxon>Rhodospirillales</taxon>
        <taxon>Rhodovibrionaceae</taxon>
        <taxon>Rhodovibrio</taxon>
    </lineage>
</organism>
<dbReference type="RefSeq" id="WP_200342748.1">
    <property type="nucleotide sequence ID" value="NZ_NRRL01000092.1"/>
</dbReference>
<dbReference type="Proteomes" id="UP001296873">
    <property type="component" value="Unassembled WGS sequence"/>
</dbReference>
<proteinExistence type="predicted"/>
<comment type="caution">
    <text evidence="2">The sequence shown here is derived from an EMBL/GenBank/DDBJ whole genome shotgun (WGS) entry which is preliminary data.</text>
</comment>
<feature type="compositionally biased region" description="Basic residues" evidence="1">
    <location>
        <begin position="53"/>
        <end position="63"/>
    </location>
</feature>
<reference evidence="2 3" key="1">
    <citation type="journal article" date="2020" name="Microorganisms">
        <title>Osmotic Adaptation and Compatible Solute Biosynthesis of Phototrophic Bacteria as Revealed from Genome Analyses.</title>
        <authorList>
            <person name="Imhoff J.F."/>
            <person name="Rahn T."/>
            <person name="Kunzel S."/>
            <person name="Keller A."/>
            <person name="Neulinger S.C."/>
        </authorList>
    </citation>
    <scope>NUCLEOTIDE SEQUENCE [LARGE SCALE GENOMIC DNA]</scope>
    <source>
        <strain evidence="2 3">DSM 9895</strain>
    </source>
</reference>
<evidence type="ECO:0000313" key="3">
    <source>
        <dbReference type="Proteomes" id="UP001296873"/>
    </source>
</evidence>
<protein>
    <submittedName>
        <fullName evidence="2">Uncharacterized protein</fullName>
    </submittedName>
</protein>
<feature type="region of interest" description="Disordered" evidence="1">
    <location>
        <begin position="38"/>
        <end position="63"/>
    </location>
</feature>
<keyword evidence="3" id="KW-1185">Reference proteome</keyword>
<evidence type="ECO:0000313" key="2">
    <source>
        <dbReference type="EMBL" id="MBK1670385.1"/>
    </source>
</evidence>